<evidence type="ECO:0000313" key="8">
    <source>
        <dbReference type="Proteomes" id="UP000092420"/>
    </source>
</evidence>
<dbReference type="PROSITE" id="PS51257">
    <property type="entry name" value="PROKAR_LIPOPROTEIN"/>
    <property type="match status" value="1"/>
</dbReference>
<reference evidence="6 8" key="1">
    <citation type="journal article" date="2016" name="ISME J.">
        <title>Chasing the elusive Euryarchaeota class WSA2: genomes reveal a uniquely fastidious methyl-reducing methanogen.</title>
        <authorList>
            <person name="Nobu M.K."/>
            <person name="Narihiro T."/>
            <person name="Kuroda K."/>
            <person name="Mei R."/>
            <person name="Liu W.T."/>
        </authorList>
    </citation>
    <scope>NUCLEOTIDE SEQUENCE [LARGE SCALE GENOMIC DNA]</scope>
    <source>
        <strain evidence="6">ADurb1013_Bin02101</strain>
        <strain evidence="7">ADurb1213_Bin02801</strain>
    </source>
</reference>
<dbReference type="Proteomes" id="UP000092420">
    <property type="component" value="Unassembled WGS sequence"/>
</dbReference>
<evidence type="ECO:0000313" key="6">
    <source>
        <dbReference type="EMBL" id="KYC54762.1"/>
    </source>
</evidence>
<dbReference type="SUPFAM" id="SSF53850">
    <property type="entry name" value="Periplasmic binding protein-like II"/>
    <property type="match status" value="1"/>
</dbReference>
<dbReference type="NCBIfam" id="TIGR01728">
    <property type="entry name" value="SsuA_fam"/>
    <property type="match status" value="1"/>
</dbReference>
<proteinExistence type="predicted"/>
<dbReference type="GO" id="GO:0042626">
    <property type="term" value="F:ATPase-coupled transmembrane transporter activity"/>
    <property type="evidence" value="ECO:0007669"/>
    <property type="project" value="InterPro"/>
</dbReference>
<comment type="subcellular location">
    <subcellularLocation>
        <location evidence="1">Endomembrane system</location>
    </subcellularLocation>
</comment>
<evidence type="ECO:0000256" key="4">
    <source>
        <dbReference type="ARBA" id="ARBA00022519"/>
    </source>
</evidence>
<comment type="caution">
    <text evidence="6">The sequence shown here is derived from an EMBL/GenBank/DDBJ whole genome shotgun (WGS) entry which is preliminary data.</text>
</comment>
<evidence type="ECO:0000256" key="3">
    <source>
        <dbReference type="ARBA" id="ARBA00022475"/>
    </source>
</evidence>
<name>A0A150JBY7_9EURY</name>
<accession>A0A150JMX4</accession>
<dbReference type="InterPro" id="IPR044527">
    <property type="entry name" value="NrtA/CpmA_ABC-bd_dom"/>
</dbReference>
<gene>
    <name evidence="6" type="ORF">AN188_00802</name>
    <name evidence="7" type="ORF">APG09_00054</name>
</gene>
<dbReference type="EMBL" id="LNJB01000008">
    <property type="protein sequence ID" value="KYC54762.1"/>
    <property type="molecule type" value="Genomic_DNA"/>
</dbReference>
<dbReference type="AlphaFoldDB" id="A0A150JBY7"/>
<sequence length="338" mass="37022">MIIALVKQMKKTFAIVSSILIVTALLLGCVGQDKDSTKKMTELKIGYQPSTHQIAEMVAMEKGWWLNDLKKFGIEKVTDYEFPSGPPEMQAMLGGDIDIAYVGATPPIPAIDQGLDAKIVAAVQTQGSGIVIRPESNYTGPSYLVGKKIGTFPPGSIQDMVLKKWLTDNGIDVSKVDIKPMTPGDATTALAAKQLDAVFLPEPSPAFLEISGNGKSVVASGEMWPGHACCVLLVNGKLIRENPELVKEIIRIHIKATEFIEENPDESAEIASKKLGLSKESILYSIKNSDTTFIHDPNKIVEYIEAYGIEHYNLKYTKKLLTAKDLIDTKLYNEVIKK</sequence>
<evidence type="ECO:0000256" key="5">
    <source>
        <dbReference type="ARBA" id="ARBA00023136"/>
    </source>
</evidence>
<keyword evidence="4" id="KW-0997">Cell inner membrane</keyword>
<dbReference type="Pfam" id="PF13379">
    <property type="entry name" value="NMT1_2"/>
    <property type="match status" value="1"/>
</dbReference>
<dbReference type="Gene3D" id="3.40.190.10">
    <property type="entry name" value="Periplasmic binding protein-like II"/>
    <property type="match status" value="2"/>
</dbReference>
<dbReference type="PANTHER" id="PTHR30024:SF42">
    <property type="entry name" value="ALIPHATIC SULFONATES-BINDING PROTEIN-RELATED"/>
    <property type="match status" value="1"/>
</dbReference>
<dbReference type="GO" id="GO:0016020">
    <property type="term" value="C:membrane"/>
    <property type="evidence" value="ECO:0007669"/>
    <property type="project" value="InterPro"/>
</dbReference>
<dbReference type="EMBL" id="LNJE01000001">
    <property type="protein sequence ID" value="KYC58582.1"/>
    <property type="molecule type" value="Genomic_DNA"/>
</dbReference>
<protein>
    <submittedName>
        <fullName evidence="6">Alkanesulfonate transporter substrate-binding subunit</fullName>
    </submittedName>
</protein>
<evidence type="ECO:0000256" key="2">
    <source>
        <dbReference type="ARBA" id="ARBA00022448"/>
    </source>
</evidence>
<organism evidence="6 8">
    <name type="scientific">Candidatus Methanofastidiosum methylothiophilum</name>
    <dbReference type="NCBI Taxonomy" id="1705564"/>
    <lineage>
        <taxon>Archaea</taxon>
        <taxon>Methanobacteriati</taxon>
        <taxon>Methanobacteriota</taxon>
        <taxon>Stenosarchaea group</taxon>
        <taxon>Candidatus Methanofastidiosia</taxon>
        <taxon>Candidatus Methanofastidiosales</taxon>
        <taxon>Candidatus Methanofastidiosaceae</taxon>
        <taxon>Candidatus Methanofastidiosum</taxon>
    </lineage>
</organism>
<keyword evidence="2" id="KW-0813">Transport</keyword>
<evidence type="ECO:0000313" key="7">
    <source>
        <dbReference type="EMBL" id="KYC58582.1"/>
    </source>
</evidence>
<dbReference type="CDD" id="cd13553">
    <property type="entry name" value="PBP2_NrtA_CpmA_like"/>
    <property type="match status" value="1"/>
</dbReference>
<keyword evidence="3" id="KW-1003">Cell membrane</keyword>
<evidence type="ECO:0000256" key="1">
    <source>
        <dbReference type="ARBA" id="ARBA00004308"/>
    </source>
</evidence>
<accession>A0A150JF70</accession>
<dbReference type="PANTHER" id="PTHR30024">
    <property type="entry name" value="ALIPHATIC SULFONATES-BINDING PROTEIN-RELATED"/>
    <property type="match status" value="1"/>
</dbReference>
<keyword evidence="5" id="KW-0472">Membrane</keyword>
<dbReference type="InterPro" id="IPR010067">
    <property type="entry name" value="ABC_SsuA_sub-bd"/>
</dbReference>
<dbReference type="GO" id="GO:0012505">
    <property type="term" value="C:endomembrane system"/>
    <property type="evidence" value="ECO:0007669"/>
    <property type="project" value="UniProtKB-SubCell"/>
</dbReference>
<accession>A0A150JBY7</accession>